<dbReference type="InterPro" id="IPR002800">
    <property type="entry name" value="Rv2949c-like"/>
</dbReference>
<dbReference type="Pfam" id="PF01947">
    <property type="entry name" value="Rv2949c-like"/>
    <property type="match status" value="1"/>
</dbReference>
<dbReference type="Proteomes" id="UP000247498">
    <property type="component" value="Unassembled WGS sequence"/>
</dbReference>
<feature type="region of interest" description="Disordered" evidence="1">
    <location>
        <begin position="257"/>
        <end position="277"/>
    </location>
</feature>
<protein>
    <recommendedName>
        <fullName evidence="4">DUF98 domain-containing protein</fullName>
    </recommendedName>
</protein>
<dbReference type="SUPFAM" id="SSF64288">
    <property type="entry name" value="Chorismate lyase-like"/>
    <property type="match status" value="1"/>
</dbReference>
<dbReference type="InParanoid" id="A0A2V0PJ72"/>
<evidence type="ECO:0008006" key="4">
    <source>
        <dbReference type="Google" id="ProtNLM"/>
    </source>
</evidence>
<sequence>MRAAAHHARPPRAEGAGLRTGSATAAGARARCAAAAQRTRPRPGAARAAATGSSAEASALTLEWHSVDRPALWQGPADTVLSPGSPASRLAPQWKMLLLSDGSVTRHLELLTGRETTVECLQMEELSGPASVPPAARRIATPLLQRQSLLRASSGPPLVYAASWWCAATVGSYLRDARRPIWASLAAGQVEVYREILEVYHGHSPELEALLQCPGPFWGRNYFFHHGGRPLTLIHEVFSNGLEAHLGPQWAQGAAAAAGGGGGAAEGPAAPRGGAGR</sequence>
<feature type="compositionally biased region" description="Basic residues" evidence="1">
    <location>
        <begin position="1"/>
        <end position="10"/>
    </location>
</feature>
<accession>A0A2V0PJ72</accession>
<feature type="region of interest" description="Disordered" evidence="1">
    <location>
        <begin position="1"/>
        <end position="24"/>
    </location>
</feature>
<reference evidence="2 3" key="1">
    <citation type="journal article" date="2018" name="Sci. Rep.">
        <title>Raphidocelis subcapitata (=Pseudokirchneriella subcapitata) provides an insight into genome evolution and environmental adaptations in the Sphaeropleales.</title>
        <authorList>
            <person name="Suzuki S."/>
            <person name="Yamaguchi H."/>
            <person name="Nakajima N."/>
            <person name="Kawachi M."/>
        </authorList>
    </citation>
    <scope>NUCLEOTIDE SEQUENCE [LARGE SCALE GENOMIC DNA]</scope>
    <source>
        <strain evidence="2 3">NIES-35</strain>
    </source>
</reference>
<dbReference type="AlphaFoldDB" id="A0A2V0PJ72"/>
<evidence type="ECO:0000313" key="3">
    <source>
        <dbReference type="Proteomes" id="UP000247498"/>
    </source>
</evidence>
<dbReference type="InterPro" id="IPR048022">
    <property type="entry name" value="Ch_lyase_cyan"/>
</dbReference>
<name>A0A2V0PJ72_9CHLO</name>
<feature type="compositionally biased region" description="Low complexity" evidence="1">
    <location>
        <begin position="13"/>
        <end position="24"/>
    </location>
</feature>
<dbReference type="NCBIfam" id="NF037993">
    <property type="entry name" value="cyano_chori_ly"/>
    <property type="match status" value="1"/>
</dbReference>
<organism evidence="2 3">
    <name type="scientific">Raphidocelis subcapitata</name>
    <dbReference type="NCBI Taxonomy" id="307507"/>
    <lineage>
        <taxon>Eukaryota</taxon>
        <taxon>Viridiplantae</taxon>
        <taxon>Chlorophyta</taxon>
        <taxon>core chlorophytes</taxon>
        <taxon>Chlorophyceae</taxon>
        <taxon>CS clade</taxon>
        <taxon>Sphaeropleales</taxon>
        <taxon>Selenastraceae</taxon>
        <taxon>Raphidocelis</taxon>
    </lineage>
</organism>
<dbReference type="Gene3D" id="3.40.1410.10">
    <property type="entry name" value="Chorismate lyase-like"/>
    <property type="match status" value="1"/>
</dbReference>
<evidence type="ECO:0000313" key="2">
    <source>
        <dbReference type="EMBL" id="GBF99851.1"/>
    </source>
</evidence>
<gene>
    <name evidence="2" type="ORF">Rsub_12551</name>
</gene>
<proteinExistence type="predicted"/>
<evidence type="ECO:0000256" key="1">
    <source>
        <dbReference type="SAM" id="MobiDB-lite"/>
    </source>
</evidence>
<feature type="compositionally biased region" description="Low complexity" evidence="1">
    <location>
        <begin position="266"/>
        <end position="277"/>
    </location>
</feature>
<keyword evidence="3" id="KW-1185">Reference proteome</keyword>
<dbReference type="InterPro" id="IPR028978">
    <property type="entry name" value="Chorismate_lyase_/UTRA_dom_sf"/>
</dbReference>
<comment type="caution">
    <text evidence="2">The sequence shown here is derived from an EMBL/GenBank/DDBJ whole genome shotgun (WGS) entry which is preliminary data.</text>
</comment>
<dbReference type="OrthoDB" id="89176at2759"/>
<dbReference type="EMBL" id="BDRX01000176">
    <property type="protein sequence ID" value="GBF99851.1"/>
    <property type="molecule type" value="Genomic_DNA"/>
</dbReference>